<comment type="caution">
    <text evidence="7">The sequence shown here is derived from an EMBL/GenBank/DDBJ whole genome shotgun (WGS) entry which is preliminary data.</text>
</comment>
<dbReference type="AlphaFoldDB" id="A0A9X2F104"/>
<reference evidence="7" key="1">
    <citation type="submission" date="2022-06" db="EMBL/GenBank/DDBJ databases">
        <title>Solitalea sp. MAHUQ-68 isolated from rhizospheric soil.</title>
        <authorList>
            <person name="Huq M.A."/>
        </authorList>
    </citation>
    <scope>NUCLEOTIDE SEQUENCE</scope>
    <source>
        <strain evidence="7">MAHUQ-68</strain>
    </source>
</reference>
<dbReference type="InterPro" id="IPR014284">
    <property type="entry name" value="RNA_pol_sigma-70_dom"/>
</dbReference>
<feature type="domain" description="RNA polymerase sigma-70 region 2" evidence="5">
    <location>
        <begin position="7"/>
        <end position="70"/>
    </location>
</feature>
<dbReference type="GO" id="GO:0003677">
    <property type="term" value="F:DNA binding"/>
    <property type="evidence" value="ECO:0007669"/>
    <property type="project" value="InterPro"/>
</dbReference>
<dbReference type="InterPro" id="IPR036388">
    <property type="entry name" value="WH-like_DNA-bd_sf"/>
</dbReference>
<dbReference type="SUPFAM" id="SSF88946">
    <property type="entry name" value="Sigma2 domain of RNA polymerase sigma factors"/>
    <property type="match status" value="1"/>
</dbReference>
<keyword evidence="2" id="KW-0805">Transcription regulation</keyword>
<dbReference type="SUPFAM" id="SSF88659">
    <property type="entry name" value="Sigma3 and sigma4 domains of RNA polymerase sigma factors"/>
    <property type="match status" value="1"/>
</dbReference>
<evidence type="ECO:0000256" key="1">
    <source>
        <dbReference type="ARBA" id="ARBA00010641"/>
    </source>
</evidence>
<dbReference type="Pfam" id="PF04542">
    <property type="entry name" value="Sigma70_r2"/>
    <property type="match status" value="1"/>
</dbReference>
<dbReference type="PANTHER" id="PTHR43133:SF46">
    <property type="entry name" value="RNA POLYMERASE SIGMA-70 FACTOR ECF SUBFAMILY"/>
    <property type="match status" value="1"/>
</dbReference>
<dbReference type="Gene3D" id="1.10.1740.10">
    <property type="match status" value="1"/>
</dbReference>
<dbReference type="InterPro" id="IPR013325">
    <property type="entry name" value="RNA_pol_sigma_r2"/>
</dbReference>
<dbReference type="EMBL" id="JAMWYS010000027">
    <property type="protein sequence ID" value="MCO4292697.1"/>
    <property type="molecule type" value="Genomic_DNA"/>
</dbReference>
<dbReference type="NCBIfam" id="TIGR02985">
    <property type="entry name" value="Sig70_bacteroi1"/>
    <property type="match status" value="1"/>
</dbReference>
<keyword evidence="3" id="KW-0731">Sigma factor</keyword>
<comment type="similarity">
    <text evidence="1">Belongs to the sigma-70 factor family. ECF subfamily.</text>
</comment>
<organism evidence="7 8">
    <name type="scientific">Solitalea agri</name>
    <dbReference type="NCBI Taxonomy" id="2953739"/>
    <lineage>
        <taxon>Bacteria</taxon>
        <taxon>Pseudomonadati</taxon>
        <taxon>Bacteroidota</taxon>
        <taxon>Sphingobacteriia</taxon>
        <taxon>Sphingobacteriales</taxon>
        <taxon>Sphingobacteriaceae</taxon>
        <taxon>Solitalea</taxon>
    </lineage>
</organism>
<dbReference type="InterPro" id="IPR007627">
    <property type="entry name" value="RNA_pol_sigma70_r2"/>
</dbReference>
<dbReference type="CDD" id="cd06171">
    <property type="entry name" value="Sigma70_r4"/>
    <property type="match status" value="1"/>
</dbReference>
<dbReference type="Pfam" id="PF08281">
    <property type="entry name" value="Sigma70_r4_2"/>
    <property type="match status" value="1"/>
</dbReference>
<evidence type="ECO:0000259" key="5">
    <source>
        <dbReference type="Pfam" id="PF04542"/>
    </source>
</evidence>
<evidence type="ECO:0000259" key="6">
    <source>
        <dbReference type="Pfam" id="PF08281"/>
    </source>
</evidence>
<dbReference type="InterPro" id="IPR039425">
    <property type="entry name" value="RNA_pol_sigma-70-like"/>
</dbReference>
<gene>
    <name evidence="7" type="ORF">NF867_07475</name>
</gene>
<dbReference type="InterPro" id="IPR013324">
    <property type="entry name" value="RNA_pol_sigma_r3/r4-like"/>
</dbReference>
<evidence type="ECO:0000256" key="2">
    <source>
        <dbReference type="ARBA" id="ARBA00023015"/>
    </source>
</evidence>
<accession>A0A9X2F104</accession>
<dbReference type="InterPro" id="IPR013249">
    <property type="entry name" value="RNA_pol_sigma70_r4_t2"/>
</dbReference>
<evidence type="ECO:0000256" key="3">
    <source>
        <dbReference type="ARBA" id="ARBA00023082"/>
    </source>
</evidence>
<feature type="domain" description="RNA polymerase sigma factor 70 region 4 type 2" evidence="6">
    <location>
        <begin position="108"/>
        <end position="156"/>
    </location>
</feature>
<dbReference type="Proteomes" id="UP001155182">
    <property type="component" value="Unassembled WGS sequence"/>
</dbReference>
<keyword evidence="8" id="KW-1185">Reference proteome</keyword>
<dbReference type="GO" id="GO:0016987">
    <property type="term" value="F:sigma factor activity"/>
    <property type="evidence" value="ECO:0007669"/>
    <property type="project" value="UniProtKB-KW"/>
</dbReference>
<dbReference type="NCBIfam" id="TIGR02937">
    <property type="entry name" value="sigma70-ECF"/>
    <property type="match status" value="1"/>
</dbReference>
<evidence type="ECO:0000313" key="8">
    <source>
        <dbReference type="Proteomes" id="UP001155182"/>
    </source>
</evidence>
<name>A0A9X2F104_9SPHI</name>
<dbReference type="Gene3D" id="1.10.10.10">
    <property type="entry name" value="Winged helix-like DNA-binding domain superfamily/Winged helix DNA-binding domain"/>
    <property type="match status" value="1"/>
</dbReference>
<evidence type="ECO:0000256" key="4">
    <source>
        <dbReference type="ARBA" id="ARBA00023163"/>
    </source>
</evidence>
<dbReference type="GO" id="GO:0006352">
    <property type="term" value="P:DNA-templated transcription initiation"/>
    <property type="evidence" value="ECO:0007669"/>
    <property type="project" value="InterPro"/>
</dbReference>
<sequence>MAAFDELYHRYWEVLYDIACKKLNDKEDAKDIVHDLFLQIWNSRTTLNIYKSVSGLLFVSLKNKIIDKQRLTLSHARKNADIGKAQQEGYNSIYDQVFYNDLNSFVNRQVDQLPEKMKEIYRLSREENLSINEIADRLTISPQTVKNQITTALKHLRKKVSQHLTTILF</sequence>
<evidence type="ECO:0000313" key="7">
    <source>
        <dbReference type="EMBL" id="MCO4292697.1"/>
    </source>
</evidence>
<proteinExistence type="inferred from homology"/>
<dbReference type="PANTHER" id="PTHR43133">
    <property type="entry name" value="RNA POLYMERASE ECF-TYPE SIGMA FACTO"/>
    <property type="match status" value="1"/>
</dbReference>
<dbReference type="InterPro" id="IPR014327">
    <property type="entry name" value="RNA_pol_sigma70_bacteroid"/>
</dbReference>
<protein>
    <submittedName>
        <fullName evidence="7">RNA polymerase sigma-70 factor</fullName>
    </submittedName>
</protein>
<keyword evidence="4" id="KW-0804">Transcription</keyword>